<proteinExistence type="predicted"/>
<gene>
    <name evidence="1" type="ORF">C4K46_00535</name>
</gene>
<reference evidence="1 2" key="1">
    <citation type="submission" date="2018-02" db="EMBL/GenBank/DDBJ databases">
        <title>Draft genome sequence of Streptococcus oricebi CCUG 70868T type strain.</title>
        <authorList>
            <person name="Mendez V."/>
            <person name="Salva-Serra F."/>
            <person name="Jaen-Luchoro D."/>
            <person name="Gonzales-Siles L."/>
            <person name="Karlsson R."/>
            <person name="Engstrom-Jakobsson H."/>
            <person name="Busquets A."/>
            <person name="Gomila M."/>
            <person name="Pineiro-Iglesias B."/>
            <person name="Bennasar-Figueras A."/>
            <person name="Seeger M."/>
            <person name="Moore E."/>
        </authorList>
    </citation>
    <scope>NUCLEOTIDE SEQUENCE [LARGE SCALE GENOMIC DNA]</scope>
    <source>
        <strain evidence="1 2">CCUG 70868</strain>
    </source>
</reference>
<accession>A0ABS5B0R6</accession>
<comment type="caution">
    <text evidence="1">The sequence shown here is derived from an EMBL/GenBank/DDBJ whole genome shotgun (WGS) entry which is preliminary data.</text>
</comment>
<evidence type="ECO:0000313" key="1">
    <source>
        <dbReference type="EMBL" id="MBP2622420.1"/>
    </source>
</evidence>
<dbReference type="EMBL" id="PRDG01000001">
    <property type="protein sequence ID" value="MBP2622420.1"/>
    <property type="molecule type" value="Genomic_DNA"/>
</dbReference>
<name>A0ABS5B0R6_9STRE</name>
<evidence type="ECO:0000313" key="2">
    <source>
        <dbReference type="Proteomes" id="UP001519296"/>
    </source>
</evidence>
<sequence>MACSKAKTPDLPWLKGKWYSEDWKVTYQFSEKNGKWEVREQDNLISSETIVKSKSNKEFDLLISKGRVLRIQKITDTEIYLQKTVTQNEGTTQSVKFVKKN</sequence>
<evidence type="ECO:0008006" key="3">
    <source>
        <dbReference type="Google" id="ProtNLM"/>
    </source>
</evidence>
<dbReference type="Proteomes" id="UP001519296">
    <property type="component" value="Unassembled WGS sequence"/>
</dbReference>
<keyword evidence="2" id="KW-1185">Reference proteome</keyword>
<protein>
    <recommendedName>
        <fullName evidence="3">Lipoprotein</fullName>
    </recommendedName>
</protein>
<organism evidence="1 2">
    <name type="scientific">Streptococcus oricebi</name>
    <dbReference type="NCBI Taxonomy" id="1547447"/>
    <lineage>
        <taxon>Bacteria</taxon>
        <taxon>Bacillati</taxon>
        <taxon>Bacillota</taxon>
        <taxon>Bacilli</taxon>
        <taxon>Lactobacillales</taxon>
        <taxon>Streptococcaceae</taxon>
        <taxon>Streptococcus</taxon>
    </lineage>
</organism>